<dbReference type="PRINTS" id="PR02026">
    <property type="entry name" value="YTRCYTRDABC"/>
</dbReference>
<accession>A0A7X0ZCN9</accession>
<feature type="transmembrane region" description="Helical" evidence="1">
    <location>
        <begin position="323"/>
        <end position="344"/>
    </location>
</feature>
<evidence type="ECO:0008006" key="4">
    <source>
        <dbReference type="Google" id="ProtNLM"/>
    </source>
</evidence>
<dbReference type="Proteomes" id="UP000559864">
    <property type="component" value="Unassembled WGS sequence"/>
</dbReference>
<feature type="transmembrane region" description="Helical" evidence="1">
    <location>
        <begin position="250"/>
        <end position="271"/>
    </location>
</feature>
<dbReference type="RefSeq" id="WP_185604565.1">
    <property type="nucleotide sequence ID" value="NZ_JAARZC010000002.1"/>
</dbReference>
<organism evidence="2 3">
    <name type="scientific">Listeria cossartiae subsp. cayugensis</name>
    <dbReference type="NCBI Taxonomy" id="2713505"/>
    <lineage>
        <taxon>Bacteria</taxon>
        <taxon>Bacillati</taxon>
        <taxon>Bacillota</taxon>
        <taxon>Bacilli</taxon>
        <taxon>Bacillales</taxon>
        <taxon>Listeriaceae</taxon>
        <taxon>Listeria</taxon>
        <taxon>Listeria cossartiae</taxon>
    </lineage>
</organism>
<reference evidence="2 3" key="1">
    <citation type="submission" date="2020-03" db="EMBL/GenBank/DDBJ databases">
        <title>Soil Listeria distribution.</title>
        <authorList>
            <person name="Liao J."/>
            <person name="Wiedmann M."/>
        </authorList>
    </citation>
    <scope>NUCLEOTIDE SEQUENCE [LARGE SCALE GENOMIC DNA]</scope>
    <source>
        <strain evidence="2 3">FSL L7-0123</strain>
    </source>
</reference>
<evidence type="ECO:0000313" key="2">
    <source>
        <dbReference type="EMBL" id="MBC2249818.1"/>
    </source>
</evidence>
<feature type="transmembrane region" description="Helical" evidence="1">
    <location>
        <begin position="160"/>
        <end position="181"/>
    </location>
</feature>
<keyword evidence="1" id="KW-0472">Membrane</keyword>
<dbReference type="AlphaFoldDB" id="A0A7X0ZCN9"/>
<comment type="caution">
    <text evidence="2">The sequence shown here is derived from an EMBL/GenBank/DDBJ whole genome shotgun (WGS) entry which is preliminary data.</text>
</comment>
<gene>
    <name evidence="2" type="ORF">HCB49_07445</name>
</gene>
<dbReference type="PANTHER" id="PTHR39177:SF1">
    <property type="entry name" value="ABC TRANSPORTER PERMEASE YTRC-RELATED"/>
    <property type="match status" value="1"/>
</dbReference>
<evidence type="ECO:0000256" key="1">
    <source>
        <dbReference type="SAM" id="Phobius"/>
    </source>
</evidence>
<name>A0A7X0ZCN9_9LIST</name>
<keyword evidence="1" id="KW-0812">Transmembrane</keyword>
<feature type="transmembrane region" description="Helical" evidence="1">
    <location>
        <begin position="291"/>
        <end position="311"/>
    </location>
</feature>
<protein>
    <recommendedName>
        <fullName evidence="4">ABC transporter permease</fullName>
    </recommendedName>
</protein>
<proteinExistence type="predicted"/>
<feature type="transmembrane region" description="Helical" evidence="1">
    <location>
        <begin position="188"/>
        <end position="206"/>
    </location>
</feature>
<dbReference type="InterPro" id="IPR053046">
    <property type="entry name" value="ABC-5_transporter"/>
</dbReference>
<keyword evidence="1" id="KW-1133">Transmembrane helix</keyword>
<feature type="transmembrane region" description="Helical" evidence="1">
    <location>
        <begin position="119"/>
        <end position="140"/>
    </location>
</feature>
<dbReference type="InterPro" id="IPR023264">
    <property type="entry name" value="ABC_transptr_acetoin_YtrC/YtrD"/>
</dbReference>
<feature type="transmembrane region" description="Helical" evidence="1">
    <location>
        <begin position="81"/>
        <end position="98"/>
    </location>
</feature>
<dbReference type="EMBL" id="JAARZC010000002">
    <property type="protein sequence ID" value="MBC2249818.1"/>
    <property type="molecule type" value="Genomic_DNA"/>
</dbReference>
<dbReference type="PANTHER" id="PTHR39177">
    <property type="entry name" value="ABC TRANSPORTER PERMEASE YTRC-RELATED"/>
    <property type="match status" value="1"/>
</dbReference>
<evidence type="ECO:0000313" key="3">
    <source>
        <dbReference type="Proteomes" id="UP000559864"/>
    </source>
</evidence>
<sequence>MSTGLLWKEWRQNAWVFIFIIIAFIGSEATTATNTVSLFNENYKYYQSEEFQKLNSTDQKMTGNEIKNDLSLTPYDFEGNLALFFYIFLFLGLKLTVFEKNKQMDYFTFGLPYSRRQLFWHKMLIPLLLIFLIGPLIMLGRFMYIYQQIPEIYLPSVPDAFMYIVSFSLLFLFSYILAMAVGNLVGEIITAGIIAIGSVVSFLYMFPGALTNLIVGFKAYFSGKTIADVDGGAVMLFNALPTPILRGGMALGEFIILIALSVVMLIISWYAMKTASLENNGRFLMNNKFRLPILIIGSLYITICLSGHYASFEYAKLITTGQVVGLVIKMILILIVAVVAFWILMYKWKTLRKH</sequence>